<keyword evidence="13" id="KW-0675">Receptor</keyword>
<feature type="domain" description="Protein kinase" evidence="18">
    <location>
        <begin position="729"/>
        <end position="1005"/>
    </location>
</feature>
<dbReference type="PANTHER" id="PTHR24416">
    <property type="entry name" value="TYROSINE-PROTEIN KINASE RECEPTOR"/>
    <property type="match status" value="1"/>
</dbReference>
<dbReference type="GO" id="GO:0007169">
    <property type="term" value="P:cell surface receptor protein tyrosine kinase signaling pathway"/>
    <property type="evidence" value="ECO:0007669"/>
    <property type="project" value="TreeGrafter"/>
</dbReference>
<protein>
    <submittedName>
        <fullName evidence="19">TKL protein kinase</fullName>
    </submittedName>
</protein>
<keyword evidence="11 16" id="KW-0472">Membrane</keyword>
<dbReference type="EMBL" id="KE346370">
    <property type="protein sequence ID" value="KJE95879.1"/>
    <property type="molecule type" value="Genomic_DNA"/>
</dbReference>
<dbReference type="PhylomeDB" id="A0A0D2X4D7"/>
<proteinExistence type="predicted"/>
<dbReference type="InterPro" id="IPR050122">
    <property type="entry name" value="RTK"/>
</dbReference>
<dbReference type="SUPFAM" id="SSF52058">
    <property type="entry name" value="L domain-like"/>
    <property type="match status" value="1"/>
</dbReference>
<dbReference type="GO" id="GO:0051897">
    <property type="term" value="P:positive regulation of phosphatidylinositol 3-kinase/protein kinase B signal transduction"/>
    <property type="evidence" value="ECO:0007669"/>
    <property type="project" value="TreeGrafter"/>
</dbReference>
<dbReference type="GO" id="GO:0043235">
    <property type="term" value="C:receptor complex"/>
    <property type="evidence" value="ECO:0007669"/>
    <property type="project" value="TreeGrafter"/>
</dbReference>
<evidence type="ECO:0000256" key="6">
    <source>
        <dbReference type="ARBA" id="ARBA00022737"/>
    </source>
</evidence>
<keyword evidence="6" id="KW-0677">Repeat</keyword>
<dbReference type="InterPro" id="IPR009030">
    <property type="entry name" value="Growth_fac_rcpt_cys_sf"/>
</dbReference>
<evidence type="ECO:0000256" key="4">
    <source>
        <dbReference type="ARBA" id="ARBA00022692"/>
    </source>
</evidence>
<gene>
    <name evidence="19" type="ORF">CAOG_006282</name>
</gene>
<keyword evidence="9" id="KW-0067">ATP-binding</keyword>
<dbReference type="FunFam" id="3.80.10.10:FF:000770">
    <property type="entry name" value="Uncharacterized protein"/>
    <property type="match status" value="1"/>
</dbReference>
<name>A0A0D2X4D7_CAPO3</name>
<dbReference type="SMART" id="SM00219">
    <property type="entry name" value="TyrKc"/>
    <property type="match status" value="1"/>
</dbReference>
<dbReference type="GO" id="GO:0004714">
    <property type="term" value="F:transmembrane receptor protein tyrosine kinase activity"/>
    <property type="evidence" value="ECO:0007669"/>
    <property type="project" value="TreeGrafter"/>
</dbReference>
<comment type="subcellular location">
    <subcellularLocation>
        <location evidence="1">Membrane</location>
        <topology evidence="1">Single-pass membrane protein</topology>
    </subcellularLocation>
</comment>
<keyword evidence="3" id="KW-0808">Transferase</keyword>
<dbReference type="PANTHER" id="PTHR24416:SF349">
    <property type="entry name" value="TYROSINE-PROTEIN KINASE RYK"/>
    <property type="match status" value="1"/>
</dbReference>
<evidence type="ECO:0000256" key="16">
    <source>
        <dbReference type="SAM" id="Phobius"/>
    </source>
</evidence>
<evidence type="ECO:0000256" key="9">
    <source>
        <dbReference type="ARBA" id="ARBA00022840"/>
    </source>
</evidence>
<evidence type="ECO:0000256" key="10">
    <source>
        <dbReference type="ARBA" id="ARBA00022989"/>
    </source>
</evidence>
<evidence type="ECO:0000256" key="8">
    <source>
        <dbReference type="ARBA" id="ARBA00022777"/>
    </source>
</evidence>
<dbReference type="PROSITE" id="PS50011">
    <property type="entry name" value="PROTEIN_KINASE_DOM"/>
    <property type="match status" value="1"/>
</dbReference>
<keyword evidence="14" id="KW-0325">Glycoprotein</keyword>
<dbReference type="PROSITE" id="PS00109">
    <property type="entry name" value="PROTEIN_KINASE_TYR"/>
    <property type="match status" value="1"/>
</dbReference>
<sequence>MTTKPGTCSIAAMVVLVLLGIAMQVTLSHAVNACDPGVCSCSGSTVDCANKALTAVPSAIPATTTVLWLHQNQITSIAADSFTGLTVLTSLTLTLNQISTISASAFTGLSALTWLILSSNQISDVEVFRQLTALNRIDLDRNNITRLSANAFSGLGALTRLALGSNQLTSISAGTFAGLTALSTLDLSNQKITSLAPEAFAGLPALNSLLLNSNSIVSIPAKAFTGLASLSQLRLDHNQIINIPADAFAELTTVSTLSLNDNPITTLPPGLFKGLQNDPDLYWSSVDGNSPVLAPNNFTFGGNTAAPPSMYGTATAPYKCDKVCATCFDVGSGSCCGANCLQCTVGNRCTVCYDGYDMKSGYCLASAATNSSLALIASVASSASAVFAASASSASVASRASATSAISASAASVASTKSASVASLASATSAISASVASASAASASSAWQTSAASVASSSPQGDSAASSPVAAIAAAVASVVGVGLIALAVFLVRRRRSQRPVKDSSEPVYHDTVEMNNSLLAKSASKDSDAHYTVLQANPIHQNPEGASYELPQKSPEREGTEGDSHYAAPVARPERQNAEGALRYEMPEKSPNHEDLQGPAQYAVPETNPDRPSSANTSRYEMPERTSPEGVSRYEMPERQGTEGASRYEMPEKPPTGGQNKEAHVHYEEMQNAHVRENKADIPSYEVPEKSTSEPLYHAVSSTSPDDIYDNENVYMTGSNSHRIREGLAIVKHLASGNFGDVSLGEVPFAVLPPRAQSLLGSTSSERVQVAVKSLKSNADEKSRKDFESEARLMAPFVHPNVVHLLAALVESEPHLVLIEFVRYGDLRSLLETSKNKSLWWSENEQVHAIRQIALGMEYLGTLHFVHRDLAARNCLVGQNMVVKIADFGLSRELADESDYYRMQTRGKVPAKWMAPEALTQRKFSSMSDVWSFGVTAWECCSYGDKPYGKIEARDILAHVEAGGRLPMPENCSLGFYHLMLSCWNMTPTLRPSFSQLVASLAAFQDGTAIRDIGALL</sequence>
<dbReference type="eggNOG" id="KOG0196">
    <property type="taxonomic scope" value="Eukaryota"/>
</dbReference>
<dbReference type="SMART" id="SM00369">
    <property type="entry name" value="LRR_TYP"/>
    <property type="match status" value="9"/>
</dbReference>
<keyword evidence="7" id="KW-0547">Nucleotide-binding</keyword>
<reference evidence="20" key="1">
    <citation type="submission" date="2011-02" db="EMBL/GenBank/DDBJ databases">
        <title>The Genome Sequence of Capsaspora owczarzaki ATCC 30864.</title>
        <authorList>
            <person name="Russ C."/>
            <person name="Cuomo C."/>
            <person name="Burger G."/>
            <person name="Gray M.W."/>
            <person name="Holland P.W.H."/>
            <person name="King N."/>
            <person name="Lang F.B.F."/>
            <person name="Roger A.J."/>
            <person name="Ruiz-Trillo I."/>
            <person name="Young S.K."/>
            <person name="Zeng Q."/>
            <person name="Gargeya S."/>
            <person name="Alvarado L."/>
            <person name="Berlin A."/>
            <person name="Chapman S.B."/>
            <person name="Chen Z."/>
            <person name="Freedman E."/>
            <person name="Gellesch M."/>
            <person name="Goldberg J."/>
            <person name="Griggs A."/>
            <person name="Gujja S."/>
            <person name="Heilman E."/>
            <person name="Heiman D."/>
            <person name="Howarth C."/>
            <person name="Mehta T."/>
            <person name="Neiman D."/>
            <person name="Pearson M."/>
            <person name="Roberts A."/>
            <person name="Saif S."/>
            <person name="Shea T."/>
            <person name="Shenoy N."/>
            <person name="Sisk P."/>
            <person name="Stolte C."/>
            <person name="Sykes S."/>
            <person name="White J."/>
            <person name="Yandava C."/>
            <person name="Haas B."/>
            <person name="Nusbaum C."/>
            <person name="Birren B."/>
        </authorList>
    </citation>
    <scope>NUCLEOTIDE SEQUENCE</scope>
    <source>
        <strain evidence="20">ATCC 30864</strain>
    </source>
</reference>
<evidence type="ECO:0000256" key="15">
    <source>
        <dbReference type="SAM" id="MobiDB-lite"/>
    </source>
</evidence>
<dbReference type="SUPFAM" id="SSF56112">
    <property type="entry name" value="Protein kinase-like (PK-like)"/>
    <property type="match status" value="1"/>
</dbReference>
<evidence type="ECO:0000256" key="3">
    <source>
        <dbReference type="ARBA" id="ARBA00022679"/>
    </source>
</evidence>
<evidence type="ECO:0000256" key="5">
    <source>
        <dbReference type="ARBA" id="ARBA00022729"/>
    </source>
</evidence>
<dbReference type="FunFam" id="1.10.510.10:FF:000554">
    <property type="entry name" value="Predicted protein"/>
    <property type="match status" value="1"/>
</dbReference>
<evidence type="ECO:0000256" key="1">
    <source>
        <dbReference type="ARBA" id="ARBA00004167"/>
    </source>
</evidence>
<accession>A0A0D2X4D7</accession>
<evidence type="ECO:0000256" key="12">
    <source>
        <dbReference type="ARBA" id="ARBA00023137"/>
    </source>
</evidence>
<dbReference type="GO" id="GO:0005524">
    <property type="term" value="F:ATP binding"/>
    <property type="evidence" value="ECO:0007669"/>
    <property type="project" value="UniProtKB-KW"/>
</dbReference>
<keyword evidence="5 17" id="KW-0732">Signal</keyword>
<evidence type="ECO:0000256" key="17">
    <source>
        <dbReference type="SAM" id="SignalP"/>
    </source>
</evidence>
<dbReference type="Pfam" id="PF07714">
    <property type="entry name" value="PK_Tyr_Ser-Thr"/>
    <property type="match status" value="1"/>
</dbReference>
<feature type="region of interest" description="Disordered" evidence="15">
    <location>
        <begin position="539"/>
        <end position="576"/>
    </location>
</feature>
<feature type="region of interest" description="Disordered" evidence="15">
    <location>
        <begin position="589"/>
        <end position="662"/>
    </location>
</feature>
<evidence type="ECO:0000256" key="13">
    <source>
        <dbReference type="ARBA" id="ARBA00023170"/>
    </source>
</evidence>
<dbReference type="Gene3D" id="1.10.510.10">
    <property type="entry name" value="Transferase(Phosphotransferase) domain 1"/>
    <property type="match status" value="1"/>
</dbReference>
<dbReference type="Pfam" id="PF13855">
    <property type="entry name" value="LRR_8"/>
    <property type="match status" value="3"/>
</dbReference>
<feature type="signal peptide" evidence="17">
    <location>
        <begin position="1"/>
        <end position="30"/>
    </location>
</feature>
<feature type="chain" id="PRO_5002270416" evidence="17">
    <location>
        <begin position="31"/>
        <end position="1018"/>
    </location>
</feature>
<keyword evidence="10 16" id="KW-1133">Transmembrane helix</keyword>
<dbReference type="InterPro" id="IPR003591">
    <property type="entry name" value="Leu-rich_rpt_typical-subtyp"/>
</dbReference>
<dbReference type="InterPro" id="IPR000719">
    <property type="entry name" value="Prot_kinase_dom"/>
</dbReference>
<dbReference type="PRINTS" id="PR00109">
    <property type="entry name" value="TYRKINASE"/>
</dbReference>
<dbReference type="STRING" id="595528.A0A0D2X4D7"/>
<dbReference type="GO" id="GO:0005886">
    <property type="term" value="C:plasma membrane"/>
    <property type="evidence" value="ECO:0007669"/>
    <property type="project" value="TreeGrafter"/>
</dbReference>
<dbReference type="OrthoDB" id="7451790at2759"/>
<evidence type="ECO:0000313" key="20">
    <source>
        <dbReference type="Proteomes" id="UP000008743"/>
    </source>
</evidence>
<organism evidence="19 20">
    <name type="scientific">Capsaspora owczarzaki (strain ATCC 30864)</name>
    <dbReference type="NCBI Taxonomy" id="595528"/>
    <lineage>
        <taxon>Eukaryota</taxon>
        <taxon>Filasterea</taxon>
        <taxon>Capsaspora</taxon>
    </lineage>
</organism>
<evidence type="ECO:0000256" key="11">
    <source>
        <dbReference type="ARBA" id="ARBA00023136"/>
    </source>
</evidence>
<dbReference type="InterPro" id="IPR011009">
    <property type="entry name" value="Kinase-like_dom_sf"/>
</dbReference>
<evidence type="ECO:0000256" key="7">
    <source>
        <dbReference type="ARBA" id="ARBA00022741"/>
    </source>
</evidence>
<evidence type="ECO:0000256" key="2">
    <source>
        <dbReference type="ARBA" id="ARBA00022614"/>
    </source>
</evidence>
<keyword evidence="4 16" id="KW-0812">Transmembrane</keyword>
<dbReference type="CDD" id="cd00192">
    <property type="entry name" value="PTKc"/>
    <property type="match status" value="1"/>
</dbReference>
<evidence type="ECO:0000256" key="14">
    <source>
        <dbReference type="ARBA" id="ARBA00023180"/>
    </source>
</evidence>
<dbReference type="Gene3D" id="3.80.10.10">
    <property type="entry name" value="Ribonuclease Inhibitor"/>
    <property type="match status" value="2"/>
</dbReference>
<dbReference type="Proteomes" id="UP000008743">
    <property type="component" value="Unassembled WGS sequence"/>
</dbReference>
<dbReference type="InParanoid" id="A0A0D2X4D7"/>
<keyword evidence="8 19" id="KW-0418">Kinase</keyword>
<dbReference type="InterPro" id="IPR020635">
    <property type="entry name" value="Tyr_kinase_cat_dom"/>
</dbReference>
<dbReference type="InterPro" id="IPR008266">
    <property type="entry name" value="Tyr_kinase_AS"/>
</dbReference>
<feature type="transmembrane region" description="Helical" evidence="16">
    <location>
        <begin position="469"/>
        <end position="492"/>
    </location>
</feature>
<keyword evidence="20" id="KW-1185">Reference proteome</keyword>
<dbReference type="AlphaFoldDB" id="A0A0D2X4D7"/>
<evidence type="ECO:0000259" key="18">
    <source>
        <dbReference type="PROSITE" id="PS50011"/>
    </source>
</evidence>
<dbReference type="InterPro" id="IPR001245">
    <property type="entry name" value="Ser-Thr/Tyr_kinase_cat_dom"/>
</dbReference>
<dbReference type="InterPro" id="IPR032675">
    <property type="entry name" value="LRR_dom_sf"/>
</dbReference>
<keyword evidence="12" id="KW-0829">Tyrosine-protein kinase</keyword>
<dbReference type="InterPro" id="IPR001611">
    <property type="entry name" value="Leu-rich_rpt"/>
</dbReference>
<dbReference type="SUPFAM" id="SSF57184">
    <property type="entry name" value="Growth factor receptor domain"/>
    <property type="match status" value="1"/>
</dbReference>
<feature type="compositionally biased region" description="Polar residues" evidence="15">
    <location>
        <begin position="611"/>
        <end position="620"/>
    </location>
</feature>
<feature type="compositionally biased region" description="Basic and acidic residues" evidence="15">
    <location>
        <begin position="555"/>
        <end position="565"/>
    </location>
</feature>
<keyword evidence="2" id="KW-0433">Leucine-rich repeat</keyword>
<evidence type="ECO:0000313" key="19">
    <source>
        <dbReference type="EMBL" id="KJE95879.1"/>
    </source>
</evidence>
<dbReference type="PROSITE" id="PS51450">
    <property type="entry name" value="LRR"/>
    <property type="match status" value="2"/>
</dbReference>
<dbReference type="Gene3D" id="3.30.200.20">
    <property type="entry name" value="Phosphorylase Kinase, domain 1"/>
    <property type="match status" value="1"/>
</dbReference>